<feature type="compositionally biased region" description="Basic and acidic residues" evidence="8">
    <location>
        <begin position="167"/>
        <end position="176"/>
    </location>
</feature>
<dbReference type="InterPro" id="IPR036249">
    <property type="entry name" value="Thioredoxin-like_sf"/>
</dbReference>
<dbReference type="Proteomes" id="UP001168972">
    <property type="component" value="Unassembled WGS sequence"/>
</dbReference>
<comment type="caution">
    <text evidence="10">The sequence shown here is derived from an EMBL/GenBank/DDBJ whole genome shotgun (WGS) entry which is preliminary data.</text>
</comment>
<keyword evidence="7" id="KW-0175">Coiled coil</keyword>
<dbReference type="Gene3D" id="3.10.20.90">
    <property type="entry name" value="Phosphatidylinositol 3-kinase Catalytic Subunit, Chain A, domain 1"/>
    <property type="match status" value="1"/>
</dbReference>
<feature type="compositionally biased region" description="Gly residues" evidence="8">
    <location>
        <begin position="451"/>
        <end position="460"/>
    </location>
</feature>
<protein>
    <recommendedName>
        <fullName evidence="4">UBX domain-containing protein 4</fullName>
    </recommendedName>
    <alternativeName>
        <fullName evidence="5">UBX domain-containing protein 2</fullName>
    </alternativeName>
</protein>
<evidence type="ECO:0000313" key="10">
    <source>
        <dbReference type="EMBL" id="KAK0163052.1"/>
    </source>
</evidence>
<keyword evidence="2" id="KW-0834">Unfolded protein response</keyword>
<dbReference type="Pfam" id="PF00789">
    <property type="entry name" value="UBX"/>
    <property type="match status" value="1"/>
</dbReference>
<dbReference type="PANTHER" id="PTHR46424">
    <property type="entry name" value="UBX DOMAIN-CONTAINING PROTEIN 4"/>
    <property type="match status" value="1"/>
</dbReference>
<dbReference type="SMART" id="SM00166">
    <property type="entry name" value="UBX"/>
    <property type="match status" value="1"/>
</dbReference>
<evidence type="ECO:0000256" key="2">
    <source>
        <dbReference type="ARBA" id="ARBA00023230"/>
    </source>
</evidence>
<feature type="compositionally biased region" description="Basic residues" evidence="8">
    <location>
        <begin position="479"/>
        <end position="489"/>
    </location>
</feature>
<organism evidence="10 11">
    <name type="scientific">Microctonus hyperodae</name>
    <name type="common">Parasitoid wasp</name>
    <dbReference type="NCBI Taxonomy" id="165561"/>
    <lineage>
        <taxon>Eukaryota</taxon>
        <taxon>Metazoa</taxon>
        <taxon>Ecdysozoa</taxon>
        <taxon>Arthropoda</taxon>
        <taxon>Hexapoda</taxon>
        <taxon>Insecta</taxon>
        <taxon>Pterygota</taxon>
        <taxon>Neoptera</taxon>
        <taxon>Endopterygota</taxon>
        <taxon>Hymenoptera</taxon>
        <taxon>Apocrita</taxon>
        <taxon>Ichneumonoidea</taxon>
        <taxon>Braconidae</taxon>
        <taxon>Euphorinae</taxon>
        <taxon>Microctonus</taxon>
    </lineage>
</organism>
<evidence type="ECO:0000256" key="6">
    <source>
        <dbReference type="ARBA" id="ARBA00046062"/>
    </source>
</evidence>
<accession>A0AA39F512</accession>
<name>A0AA39F512_MICHY</name>
<dbReference type="InterPro" id="IPR001012">
    <property type="entry name" value="UBX_dom"/>
</dbReference>
<proteinExistence type="predicted"/>
<sequence length="509" mass="56273">MEWYSGSINDAVKTSKVNKAIFVVFVAGKDEVSMEVTKVIDTPEISSCLKTQDFVAIKLESGTEDYNFFAQIYQLVPVPSLFFIGLNGQPLEVVAESVTVSNLKGKIDAVLTKVGKGKSNASTSFINAEQSAGSFSNVPQSTASSNDVVSTQSTSKTADNSSTDIKPPSDDLKSEQVESVTTNADNNNQSNQQLSSEEKVERARALIELQKKQQMELEREAEKQRELERRDIGKHMQNARRRQQEMELAMAHEERMKEKALEREARERVIKQIAQDKLERKHREQALLQQANKSQSNQEQPQQAASAFVGDGVARIQFRLPSGNPHMGKFEANTTLRELRAYVSSNIDLPFRQFSMSMSFPRRDLTTEDDERTLLDLELVPTAVILILPSKNSGASTVAAAHDDSFWSRFMWALFAPIFTVYNYLAGYFTGGPRDSTNNQSNDSSASGGSQRAGGFGGNNAGPSSGYAARNMGESSRGVRSRGNVHRLHSGPDDNDENNTWNGNSTQQM</sequence>
<evidence type="ECO:0000313" key="11">
    <source>
        <dbReference type="Proteomes" id="UP001168972"/>
    </source>
</evidence>
<feature type="compositionally biased region" description="Polar residues" evidence="8">
    <location>
        <begin position="131"/>
        <end position="164"/>
    </location>
</feature>
<dbReference type="PANTHER" id="PTHR46424:SF1">
    <property type="entry name" value="UBX DOMAIN-CONTAINING PROTEIN 4"/>
    <property type="match status" value="1"/>
</dbReference>
<evidence type="ECO:0000259" key="9">
    <source>
        <dbReference type="PROSITE" id="PS50033"/>
    </source>
</evidence>
<feature type="compositionally biased region" description="Polar residues" evidence="8">
    <location>
        <begin position="498"/>
        <end position="509"/>
    </location>
</feature>
<dbReference type="AlphaFoldDB" id="A0AA39F512"/>
<dbReference type="SUPFAM" id="SSF54236">
    <property type="entry name" value="Ubiquitin-like"/>
    <property type="match status" value="1"/>
</dbReference>
<feature type="domain" description="UBX" evidence="9">
    <location>
        <begin position="309"/>
        <end position="387"/>
    </location>
</feature>
<dbReference type="Pfam" id="PF23187">
    <property type="entry name" value="UBX7_N"/>
    <property type="match status" value="1"/>
</dbReference>
<dbReference type="GO" id="GO:0005789">
    <property type="term" value="C:endoplasmic reticulum membrane"/>
    <property type="evidence" value="ECO:0007669"/>
    <property type="project" value="UniProtKB-SubCell"/>
</dbReference>
<comment type="subunit">
    <text evidence="3">Directly interacts with VCP. Interacts with UBQLN1. Forms a complex with VCP and UBQLN1.</text>
</comment>
<evidence type="ECO:0000256" key="1">
    <source>
        <dbReference type="ARBA" id="ARBA00004406"/>
    </source>
</evidence>
<evidence type="ECO:0000256" key="5">
    <source>
        <dbReference type="ARBA" id="ARBA00041575"/>
    </source>
</evidence>
<evidence type="ECO:0000256" key="4">
    <source>
        <dbReference type="ARBA" id="ARBA00040925"/>
    </source>
</evidence>
<dbReference type="SUPFAM" id="SSF52833">
    <property type="entry name" value="Thioredoxin-like"/>
    <property type="match status" value="1"/>
</dbReference>
<evidence type="ECO:0000256" key="8">
    <source>
        <dbReference type="SAM" id="MobiDB-lite"/>
    </source>
</evidence>
<keyword evidence="11" id="KW-1185">Reference proteome</keyword>
<feature type="coiled-coil region" evidence="7">
    <location>
        <begin position="200"/>
        <end position="256"/>
    </location>
</feature>
<comment type="function">
    <text evidence="6">Involved in endoplasmic reticulum-associated protein degradation (ERAD). Acts as a platform to recruit both UBQLN1 and VCP to the ER during ERAD.</text>
</comment>
<feature type="region of interest" description="Disordered" evidence="8">
    <location>
        <begin position="436"/>
        <end position="509"/>
    </location>
</feature>
<evidence type="ECO:0000256" key="7">
    <source>
        <dbReference type="SAM" id="Coils"/>
    </source>
</evidence>
<comment type="subcellular location">
    <subcellularLocation>
        <location evidence="1">Endoplasmic reticulum membrane</location>
        <topology evidence="1">Peripheral membrane protein</topology>
    </subcellularLocation>
</comment>
<dbReference type="PROSITE" id="PS50033">
    <property type="entry name" value="UBX"/>
    <property type="match status" value="1"/>
</dbReference>
<reference evidence="10" key="2">
    <citation type="submission" date="2023-03" db="EMBL/GenBank/DDBJ databases">
        <authorList>
            <person name="Inwood S.N."/>
            <person name="Skelly J.G."/>
            <person name="Guhlin J."/>
            <person name="Harrop T.W.R."/>
            <person name="Goldson S.G."/>
            <person name="Dearden P.K."/>
        </authorList>
    </citation>
    <scope>NUCLEOTIDE SEQUENCE</scope>
    <source>
        <strain evidence="10">Lincoln</strain>
        <tissue evidence="10">Whole body</tissue>
    </source>
</reference>
<feature type="compositionally biased region" description="Low complexity" evidence="8">
    <location>
        <begin position="186"/>
        <end position="195"/>
    </location>
</feature>
<evidence type="ECO:0000256" key="3">
    <source>
        <dbReference type="ARBA" id="ARBA00038812"/>
    </source>
</evidence>
<reference evidence="10" key="1">
    <citation type="journal article" date="2023" name="bioRxiv">
        <title>Scaffold-level genome assemblies of two parasitoid biocontrol wasps reveal the parthenogenesis mechanism and an associated novel virus.</title>
        <authorList>
            <person name="Inwood S."/>
            <person name="Skelly J."/>
            <person name="Guhlin J."/>
            <person name="Harrop T."/>
            <person name="Goldson S."/>
            <person name="Dearden P."/>
        </authorList>
    </citation>
    <scope>NUCLEOTIDE SEQUENCE</scope>
    <source>
        <strain evidence="10">Lincoln</strain>
        <tissue evidence="10">Whole body</tissue>
    </source>
</reference>
<gene>
    <name evidence="10" type="ORF">PV327_006763</name>
</gene>
<dbReference type="GO" id="GO:0036503">
    <property type="term" value="P:ERAD pathway"/>
    <property type="evidence" value="ECO:0007669"/>
    <property type="project" value="TreeGrafter"/>
</dbReference>
<feature type="region of interest" description="Disordered" evidence="8">
    <location>
        <begin position="131"/>
        <end position="199"/>
    </location>
</feature>
<dbReference type="GO" id="GO:0006986">
    <property type="term" value="P:response to unfolded protein"/>
    <property type="evidence" value="ECO:0007669"/>
    <property type="project" value="UniProtKB-KW"/>
</dbReference>
<dbReference type="InterPro" id="IPR029071">
    <property type="entry name" value="Ubiquitin-like_domsf"/>
</dbReference>
<dbReference type="EMBL" id="JAQQBR010001833">
    <property type="protein sequence ID" value="KAK0163052.1"/>
    <property type="molecule type" value="Genomic_DNA"/>
</dbReference>